<evidence type="ECO:0000256" key="1">
    <source>
        <dbReference type="SAM" id="MobiDB-lite"/>
    </source>
</evidence>
<evidence type="ECO:0000313" key="4">
    <source>
        <dbReference type="Proteomes" id="UP001220324"/>
    </source>
</evidence>
<evidence type="ECO:0000313" key="3">
    <source>
        <dbReference type="EMBL" id="KAJ5525995.1"/>
    </source>
</evidence>
<protein>
    <recommendedName>
        <fullName evidence="2">Myb-like DNA-binding domain-containing protein</fullName>
    </recommendedName>
</protein>
<feature type="compositionally biased region" description="Acidic residues" evidence="1">
    <location>
        <begin position="73"/>
        <end position="87"/>
    </location>
</feature>
<name>A0AAD6GBW1_9EURO</name>
<evidence type="ECO:0000259" key="2">
    <source>
        <dbReference type="Pfam" id="PF22980"/>
    </source>
</evidence>
<feature type="domain" description="Myb-like DNA-binding" evidence="2">
    <location>
        <begin position="21"/>
        <end position="66"/>
    </location>
</feature>
<comment type="caution">
    <text evidence="3">The sequence shown here is derived from an EMBL/GenBank/DDBJ whole genome shotgun (WGS) entry which is preliminary data.</text>
</comment>
<dbReference type="InterPro" id="IPR054505">
    <property type="entry name" value="Myb_DNA-bind_8"/>
</dbReference>
<dbReference type="Pfam" id="PF22980">
    <property type="entry name" value="Myb_DNA-bind_8"/>
    <property type="match status" value="1"/>
</dbReference>
<gene>
    <name evidence="3" type="ORF">N7494_012645</name>
</gene>
<sequence>MPVIKASPAKKATPGRPKDVDKDLVFLYQMITTQGQFKPEWKVIAEKLGITTNAAHKRWNRIKMRLEDSTKETEDETLEDVDAQDEE</sequence>
<feature type="region of interest" description="Disordered" evidence="1">
    <location>
        <begin position="67"/>
        <end position="87"/>
    </location>
</feature>
<accession>A0AAD6GBW1</accession>
<reference evidence="3 4" key="1">
    <citation type="journal article" date="2023" name="IMA Fungus">
        <title>Comparative genomic study of the Penicillium genus elucidates a diverse pangenome and 15 lateral gene transfer events.</title>
        <authorList>
            <person name="Petersen C."/>
            <person name="Sorensen T."/>
            <person name="Nielsen M.R."/>
            <person name="Sondergaard T.E."/>
            <person name="Sorensen J.L."/>
            <person name="Fitzpatrick D.A."/>
            <person name="Frisvad J.C."/>
            <person name="Nielsen K.L."/>
        </authorList>
    </citation>
    <scope>NUCLEOTIDE SEQUENCE [LARGE SCALE GENOMIC DNA]</scope>
    <source>
        <strain evidence="3 4">IBT 35679</strain>
    </source>
</reference>
<organism evidence="3 4">
    <name type="scientific">Penicillium frequentans</name>
    <dbReference type="NCBI Taxonomy" id="3151616"/>
    <lineage>
        <taxon>Eukaryota</taxon>
        <taxon>Fungi</taxon>
        <taxon>Dikarya</taxon>
        <taxon>Ascomycota</taxon>
        <taxon>Pezizomycotina</taxon>
        <taxon>Eurotiomycetes</taxon>
        <taxon>Eurotiomycetidae</taxon>
        <taxon>Eurotiales</taxon>
        <taxon>Aspergillaceae</taxon>
        <taxon>Penicillium</taxon>
    </lineage>
</organism>
<dbReference type="EMBL" id="JAQIZZ010000008">
    <property type="protein sequence ID" value="KAJ5525995.1"/>
    <property type="molecule type" value="Genomic_DNA"/>
</dbReference>
<proteinExistence type="predicted"/>
<dbReference type="Proteomes" id="UP001220324">
    <property type="component" value="Unassembled WGS sequence"/>
</dbReference>
<keyword evidence="4" id="KW-1185">Reference proteome</keyword>
<dbReference type="AlphaFoldDB" id="A0AAD6GBW1"/>